<organism evidence="2 3">
    <name type="scientific">Mycolicibacterium iranicum</name>
    <name type="common">Mycobacterium iranicum</name>
    <dbReference type="NCBI Taxonomy" id="912594"/>
    <lineage>
        <taxon>Bacteria</taxon>
        <taxon>Bacillati</taxon>
        <taxon>Actinomycetota</taxon>
        <taxon>Actinomycetes</taxon>
        <taxon>Mycobacteriales</taxon>
        <taxon>Mycobacteriaceae</taxon>
        <taxon>Mycolicibacterium</taxon>
    </lineage>
</organism>
<keyword evidence="3" id="KW-1185">Reference proteome</keyword>
<feature type="region of interest" description="Disordered" evidence="1">
    <location>
        <begin position="88"/>
        <end position="113"/>
    </location>
</feature>
<dbReference type="Proteomes" id="UP000550501">
    <property type="component" value="Unassembled WGS sequence"/>
</dbReference>
<proteinExistence type="predicted"/>
<protein>
    <submittedName>
        <fullName evidence="2">Uncharacterized protein</fullName>
    </submittedName>
</protein>
<dbReference type="AlphaFoldDB" id="A0A839Q323"/>
<dbReference type="EMBL" id="JACHVU010000002">
    <property type="protein sequence ID" value="MBB2989813.1"/>
    <property type="molecule type" value="Genomic_DNA"/>
</dbReference>
<gene>
    <name evidence="2" type="ORF">FHR72_001276</name>
</gene>
<evidence type="ECO:0000256" key="1">
    <source>
        <dbReference type="SAM" id="MobiDB-lite"/>
    </source>
</evidence>
<evidence type="ECO:0000313" key="3">
    <source>
        <dbReference type="Proteomes" id="UP000550501"/>
    </source>
</evidence>
<accession>A0A839Q323</accession>
<sequence length="113" mass="11257">MSAPAPILVRSAKTLGIAGFGAAVLIGLGSGTASADVEEVGPGPTVTSRQASENSVIRINDFGIARGISEARVGDAGVVNAQGEVRDSTKAVVRGGPRPFRGGFPSGPAIGDW</sequence>
<feature type="compositionally biased region" description="Low complexity" evidence="1">
    <location>
        <begin position="94"/>
        <end position="113"/>
    </location>
</feature>
<dbReference type="RefSeq" id="WP_183467074.1">
    <property type="nucleotide sequence ID" value="NZ_JACHVU010000002.1"/>
</dbReference>
<reference evidence="2 3" key="1">
    <citation type="submission" date="2020-08" db="EMBL/GenBank/DDBJ databases">
        <title>The Agave Microbiome: Exploring the role of microbial communities in plant adaptations to desert environments.</title>
        <authorList>
            <person name="Partida-Martinez L.P."/>
        </authorList>
    </citation>
    <scope>NUCLEOTIDE SEQUENCE [LARGE SCALE GENOMIC DNA]</scope>
    <source>
        <strain evidence="2 3">AT2.18</strain>
    </source>
</reference>
<name>A0A839Q323_MYCIR</name>
<comment type="caution">
    <text evidence="2">The sequence shown here is derived from an EMBL/GenBank/DDBJ whole genome shotgun (WGS) entry which is preliminary data.</text>
</comment>
<evidence type="ECO:0000313" key="2">
    <source>
        <dbReference type="EMBL" id="MBB2989813.1"/>
    </source>
</evidence>